<evidence type="ECO:0000256" key="2">
    <source>
        <dbReference type="SAM" id="SignalP"/>
    </source>
</evidence>
<dbReference type="InterPro" id="IPR002509">
    <property type="entry name" value="NODB_dom"/>
</dbReference>
<accession>A0ABY4WAM3</accession>
<feature type="compositionally biased region" description="Polar residues" evidence="1">
    <location>
        <begin position="463"/>
        <end position="472"/>
    </location>
</feature>
<feature type="chain" id="PRO_5045346417" evidence="2">
    <location>
        <begin position="25"/>
        <end position="698"/>
    </location>
</feature>
<evidence type="ECO:0000313" key="4">
    <source>
        <dbReference type="EMBL" id="USG63824.1"/>
    </source>
</evidence>
<dbReference type="SUPFAM" id="SSF88713">
    <property type="entry name" value="Glycoside hydrolase/deacetylase"/>
    <property type="match status" value="1"/>
</dbReference>
<dbReference type="Gene3D" id="3.20.20.370">
    <property type="entry name" value="Glycoside hydrolase/deacetylase"/>
    <property type="match status" value="1"/>
</dbReference>
<dbReference type="PROSITE" id="PS51677">
    <property type="entry name" value="NODB"/>
    <property type="match status" value="1"/>
</dbReference>
<dbReference type="PANTHER" id="PTHR42915">
    <property type="entry name" value="HYPOTHETICAL 460 KDA PROTEIN IN FEUA-SIGW INTERGENIC REGION [PRECURSOR]"/>
    <property type="match status" value="1"/>
</dbReference>
<dbReference type="InterPro" id="IPR048502">
    <property type="entry name" value="NamZ_N"/>
</dbReference>
<dbReference type="EMBL" id="CP098755">
    <property type="protein sequence ID" value="USG63824.1"/>
    <property type="molecule type" value="Genomic_DNA"/>
</dbReference>
<feature type="domain" description="NodB homology" evidence="3">
    <location>
        <begin position="483"/>
        <end position="685"/>
    </location>
</feature>
<feature type="region of interest" description="Disordered" evidence="1">
    <location>
        <begin position="405"/>
        <end position="480"/>
    </location>
</feature>
<proteinExistence type="predicted"/>
<evidence type="ECO:0000256" key="1">
    <source>
        <dbReference type="SAM" id="MobiDB-lite"/>
    </source>
</evidence>
<dbReference type="InterPro" id="IPR008302">
    <property type="entry name" value="NamZ"/>
</dbReference>
<dbReference type="Gene3D" id="3.90.1150.140">
    <property type="match status" value="1"/>
</dbReference>
<dbReference type="Pfam" id="PF20732">
    <property type="entry name" value="NamZ_C"/>
    <property type="match status" value="1"/>
</dbReference>
<dbReference type="Pfam" id="PF01522">
    <property type="entry name" value="Polysacc_deac_1"/>
    <property type="match status" value="1"/>
</dbReference>
<dbReference type="CDD" id="cd10944">
    <property type="entry name" value="CE4_SmPgdA_like"/>
    <property type="match status" value="1"/>
</dbReference>
<dbReference type="Gene3D" id="3.40.50.12170">
    <property type="entry name" value="Uncharacterised protein PF07075, DUF1343"/>
    <property type="match status" value="1"/>
</dbReference>
<keyword evidence="2" id="KW-0732">Signal</keyword>
<dbReference type="PANTHER" id="PTHR42915:SF1">
    <property type="entry name" value="PEPTIDOGLYCAN BETA-N-ACETYLMURAMIDASE NAMZ"/>
    <property type="match status" value="1"/>
</dbReference>
<feature type="signal peptide" evidence="2">
    <location>
        <begin position="1"/>
        <end position="24"/>
    </location>
</feature>
<dbReference type="InterPro" id="IPR048503">
    <property type="entry name" value="NamZ_C"/>
</dbReference>
<name>A0ABY4WAM3_9BACL</name>
<feature type="compositionally biased region" description="Low complexity" evidence="1">
    <location>
        <begin position="408"/>
        <end position="449"/>
    </location>
</feature>
<dbReference type="Pfam" id="PF07075">
    <property type="entry name" value="NamZ_N"/>
    <property type="match status" value="1"/>
</dbReference>
<dbReference type="RefSeq" id="WP_251870903.1">
    <property type="nucleotide sequence ID" value="NZ_CP098755.1"/>
</dbReference>
<dbReference type="Proteomes" id="UP001056500">
    <property type="component" value="Chromosome"/>
</dbReference>
<protein>
    <submittedName>
        <fullName evidence="4">DUF1343 domain-containing protein</fullName>
    </submittedName>
</protein>
<reference evidence="4" key="1">
    <citation type="submission" date="2022-06" db="EMBL/GenBank/DDBJ databases">
        <title>Genome sequencing of Brevibacillus sp. BB3-R1.</title>
        <authorList>
            <person name="Heo J."/>
            <person name="Lee D."/>
            <person name="Won M."/>
            <person name="Han B.-H."/>
            <person name="Hong S.-B."/>
            <person name="Kwon S.-W."/>
        </authorList>
    </citation>
    <scope>NUCLEOTIDE SEQUENCE</scope>
    <source>
        <strain evidence="4">BB3-R1</strain>
    </source>
</reference>
<gene>
    <name evidence="4" type="ORF">NDK47_16805</name>
</gene>
<evidence type="ECO:0000313" key="5">
    <source>
        <dbReference type="Proteomes" id="UP001056500"/>
    </source>
</evidence>
<dbReference type="InterPro" id="IPR011330">
    <property type="entry name" value="Glyco_hydro/deAcase_b/a-brl"/>
</dbReference>
<sequence>MKRFIPFLILVLILTLFPPGGSSANTSAVLLGSDVLFSQFPQVIKGKKLGLVTNQTGINSKGTSTIDALRREKNVQLAALYTPEHGLDGKTPAGQYVKSYKHPVYGIPVNSLYGATRKPTPEMLAGIDVLLVDLQDIGARTYTYISTLQYCMTAAKEQGKPIVVLDRPNPVGGTIVDGPVLEPEFRSFVGVDELPMAHGMTIGELAQYFNRSIGADLTVIPMKGYTRQMIFQDTGLNWIPSSPRIPDLSAVFGYMATGLGEGTGITQADNFRWIGGDGIDSGKYADSLNGALLPGVVFLPEDKDKMGGVRLQITDPHQFNPAKTGLYALTYAYQLHPFQVPKSGKAKTMFDLVMGSNKIGQYLEEGLSPQQIEQKLAHDLEAFRKLRESYLIYTDIPFMPVEPIHQKAQPSQSQTASSAQPVQTTQPAQTSPPVQSNAQQPNAPGQAQSTPPALPEQPAPGSSLPSEGQNPHQPDASKQTEDKVAYLTFDDGPSPITKEVLDILKQYDIKATFFVVGTSIHGHEDLLKRTIAEGHVVGGHTYSHNYRSIYKDITAFFADLEKGNELIESVTGIKPLVFRYPGGSTNTISKTYQDPARYNSKQTVMSAIKTEATKRGYTFIDWNITNGDARSNKYTPDNALANIKQQVKNQKEIVVLMHDSSTKASTAKSLPAVIQFLKDHGYRFDTIHPEKSTVATVK</sequence>
<organism evidence="4 5">
    <name type="scientific">Brevibacillus ruminantium</name>
    <dbReference type="NCBI Taxonomy" id="2950604"/>
    <lineage>
        <taxon>Bacteria</taxon>
        <taxon>Bacillati</taxon>
        <taxon>Bacillota</taxon>
        <taxon>Bacilli</taxon>
        <taxon>Bacillales</taxon>
        <taxon>Paenibacillaceae</taxon>
        <taxon>Brevibacillus</taxon>
    </lineage>
</organism>
<evidence type="ECO:0000259" key="3">
    <source>
        <dbReference type="PROSITE" id="PS51677"/>
    </source>
</evidence>
<keyword evidence="5" id="KW-1185">Reference proteome</keyword>